<dbReference type="STRING" id="329884.A0A4V5NGG8"/>
<protein>
    <recommendedName>
        <fullName evidence="5">Zinc finger PHD-type domain-containing protein</fullName>
    </recommendedName>
</protein>
<dbReference type="GO" id="GO:0008270">
    <property type="term" value="F:zinc ion binding"/>
    <property type="evidence" value="ECO:0007669"/>
    <property type="project" value="UniProtKB-KW"/>
</dbReference>
<dbReference type="InterPro" id="IPR001965">
    <property type="entry name" value="Znf_PHD"/>
</dbReference>
<feature type="compositionally biased region" description="Polar residues" evidence="4">
    <location>
        <begin position="315"/>
        <end position="332"/>
    </location>
</feature>
<dbReference type="OrthoDB" id="166746at2759"/>
<feature type="region of interest" description="Disordered" evidence="4">
    <location>
        <begin position="313"/>
        <end position="332"/>
    </location>
</feature>
<evidence type="ECO:0000256" key="3">
    <source>
        <dbReference type="ARBA" id="ARBA00022833"/>
    </source>
</evidence>
<evidence type="ECO:0000259" key="5">
    <source>
        <dbReference type="SMART" id="SM00249"/>
    </source>
</evidence>
<evidence type="ECO:0000313" key="6">
    <source>
        <dbReference type="EMBL" id="TKA74879.1"/>
    </source>
</evidence>
<feature type="compositionally biased region" description="Basic and acidic residues" evidence="4">
    <location>
        <begin position="672"/>
        <end position="685"/>
    </location>
</feature>
<dbReference type="CDD" id="cd21552">
    <property type="entry name" value="VEFS-box_ctSUZ12-like"/>
    <property type="match status" value="1"/>
</dbReference>
<dbReference type="InterPro" id="IPR011011">
    <property type="entry name" value="Znf_FYVE_PHD"/>
</dbReference>
<name>A0A4V5NGG8_9PEZI</name>
<dbReference type="SMART" id="SM00249">
    <property type="entry name" value="PHD"/>
    <property type="match status" value="1"/>
</dbReference>
<evidence type="ECO:0000256" key="2">
    <source>
        <dbReference type="ARBA" id="ARBA00022771"/>
    </source>
</evidence>
<keyword evidence="3" id="KW-0862">Zinc</keyword>
<comment type="caution">
    <text evidence="6">The sequence shown here is derived from an EMBL/GenBank/DDBJ whole genome shotgun (WGS) entry which is preliminary data.</text>
</comment>
<gene>
    <name evidence="6" type="ORF">B0A55_05036</name>
</gene>
<feature type="compositionally biased region" description="Basic and acidic residues" evidence="4">
    <location>
        <begin position="712"/>
        <end position="722"/>
    </location>
</feature>
<dbReference type="InterPro" id="IPR019786">
    <property type="entry name" value="Zinc_finger_PHD-type_CS"/>
</dbReference>
<dbReference type="EMBL" id="NAJQ01000210">
    <property type="protein sequence ID" value="TKA74879.1"/>
    <property type="molecule type" value="Genomic_DNA"/>
</dbReference>
<sequence length="801" mass="88448">MNDSRRKFAANACLYHTLAVREPRLFLQRNLNTVLNAHQQLQLLTTRGGAAADASAASAASTFEAMMIANERRKAGWDFPTREMLGDLTRGRRPVLRIERLGLRLRSGSKGGGGGCGGGTRQVRPGDVELDWLPDPNVGLRSPCHVLVTVLDTRTAAKKEVVRVTRGCVVVQHVHDNGESSFDVELAQSILIELDQLLVETESGSNGFRHWKRTTTAKYSLEVTIHCQDSEQSAELLGRLHSRPVEHYKGVPASESRVKAVWEDLPSCPPTGHLLPLKRAQGHKATGLQYGMDISMGWSRRKDSPLELYNRSRENQNNQLPTPSSSDVQESSVAKEKQHIVRYVRHMGVETWATVEEGLRCIFCANAARGGRADMYLSKSALKESATTLDRLLLHYWSCHGFYEWQKVATPVSFAEQELVTIEIRPKKRHNAAPAAFDSPREEYSWIAPDRPFDIKAHIAGDERWTGGAQPKMEGRGRRGGPRHQAEQGAVRGAPKSARTSRLEEVEDLPPRKRQRIVMPLNADVTFYHSSSKAPIRPGEALSESEDESADDRLLHSQRRNLKQNGLTAEAVAFHEAFNRHLDVEQPSGKSATREAMVRFARKQLLVDHNGAWLEAFQAKLTLLSSHRVIDEQTLAYCLGLMDVDYGPPPGRRKGEDARKGAEEVEDGDGDTVMKDHGQAEDIRDGGPPAESESAGGSKTPLLGKQRRVPHKRSDGGTHRDLSTNGVAHGNRHSDAPTTHASQLTPPPPQTCFCGQRAQSGRGSIACENPGCAGGTFHLACVGLKRREKDWRCEACSAGRE</sequence>
<feature type="domain" description="Zinc finger PHD-type" evidence="5">
    <location>
        <begin position="751"/>
        <end position="797"/>
    </location>
</feature>
<dbReference type="PROSITE" id="PS01359">
    <property type="entry name" value="ZF_PHD_1"/>
    <property type="match status" value="1"/>
</dbReference>
<keyword evidence="7" id="KW-1185">Reference proteome</keyword>
<organism evidence="6 7">
    <name type="scientific">Friedmanniomyces simplex</name>
    <dbReference type="NCBI Taxonomy" id="329884"/>
    <lineage>
        <taxon>Eukaryota</taxon>
        <taxon>Fungi</taxon>
        <taxon>Dikarya</taxon>
        <taxon>Ascomycota</taxon>
        <taxon>Pezizomycotina</taxon>
        <taxon>Dothideomycetes</taxon>
        <taxon>Dothideomycetidae</taxon>
        <taxon>Mycosphaerellales</taxon>
        <taxon>Teratosphaeriaceae</taxon>
        <taxon>Friedmanniomyces</taxon>
    </lineage>
</organism>
<accession>A0A4V5NGG8</accession>
<feature type="region of interest" description="Disordered" evidence="4">
    <location>
        <begin position="464"/>
        <end position="508"/>
    </location>
</feature>
<dbReference type="InterPro" id="IPR013083">
    <property type="entry name" value="Znf_RING/FYVE/PHD"/>
</dbReference>
<feature type="region of interest" description="Disordered" evidence="4">
    <location>
        <begin position="645"/>
        <end position="747"/>
    </location>
</feature>
<evidence type="ECO:0000313" key="7">
    <source>
        <dbReference type="Proteomes" id="UP000309340"/>
    </source>
</evidence>
<feature type="region of interest" description="Disordered" evidence="4">
    <location>
        <begin position="529"/>
        <end position="551"/>
    </location>
</feature>
<feature type="compositionally biased region" description="Basic and acidic residues" evidence="4">
    <location>
        <begin position="653"/>
        <end position="663"/>
    </location>
</feature>
<reference evidence="6 7" key="1">
    <citation type="submission" date="2017-03" db="EMBL/GenBank/DDBJ databases">
        <title>Genomes of endolithic fungi from Antarctica.</title>
        <authorList>
            <person name="Coleine C."/>
            <person name="Masonjones S."/>
            <person name="Stajich J.E."/>
        </authorList>
    </citation>
    <scope>NUCLEOTIDE SEQUENCE [LARGE SCALE GENOMIC DNA]</scope>
    <source>
        <strain evidence="6 7">CCFEE 5184</strain>
    </source>
</reference>
<keyword evidence="2" id="KW-0863">Zinc-finger</keyword>
<keyword evidence="1" id="KW-0479">Metal-binding</keyword>
<evidence type="ECO:0000256" key="1">
    <source>
        <dbReference type="ARBA" id="ARBA00022723"/>
    </source>
</evidence>
<dbReference type="Proteomes" id="UP000309340">
    <property type="component" value="Unassembled WGS sequence"/>
</dbReference>
<dbReference type="Gene3D" id="3.30.40.10">
    <property type="entry name" value="Zinc/RING finger domain, C3HC4 (zinc finger)"/>
    <property type="match status" value="1"/>
</dbReference>
<dbReference type="SUPFAM" id="SSF57903">
    <property type="entry name" value="FYVE/PHD zinc finger"/>
    <property type="match status" value="1"/>
</dbReference>
<evidence type="ECO:0000256" key="4">
    <source>
        <dbReference type="SAM" id="MobiDB-lite"/>
    </source>
</evidence>
<proteinExistence type="predicted"/>
<dbReference type="AlphaFoldDB" id="A0A4V5NGG8"/>